<gene>
    <name evidence="2" type="ORF">DJ018_11105</name>
</gene>
<dbReference type="AlphaFoldDB" id="A0A328ADJ1"/>
<name>A0A328ADJ1_9CAUL</name>
<feature type="compositionally biased region" description="Basic and acidic residues" evidence="1">
    <location>
        <begin position="76"/>
        <end position="88"/>
    </location>
</feature>
<organism evidence="2 3">
    <name type="scientific">Phenylobacterium deserti</name>
    <dbReference type="NCBI Taxonomy" id="1914756"/>
    <lineage>
        <taxon>Bacteria</taxon>
        <taxon>Pseudomonadati</taxon>
        <taxon>Pseudomonadota</taxon>
        <taxon>Alphaproteobacteria</taxon>
        <taxon>Caulobacterales</taxon>
        <taxon>Caulobacteraceae</taxon>
        <taxon>Phenylobacterium</taxon>
    </lineage>
</organism>
<comment type="caution">
    <text evidence="2">The sequence shown here is derived from an EMBL/GenBank/DDBJ whole genome shotgun (WGS) entry which is preliminary data.</text>
</comment>
<reference evidence="3" key="1">
    <citation type="submission" date="2018-05" db="EMBL/GenBank/DDBJ databases">
        <authorList>
            <person name="Li X."/>
        </authorList>
    </citation>
    <scope>NUCLEOTIDE SEQUENCE [LARGE SCALE GENOMIC DNA]</scope>
    <source>
        <strain evidence="3">YIM 73061</strain>
    </source>
</reference>
<proteinExistence type="predicted"/>
<evidence type="ECO:0000256" key="1">
    <source>
        <dbReference type="SAM" id="MobiDB-lite"/>
    </source>
</evidence>
<sequence>MVSQKQFAYRRDELEADLDVLRGLDLINLGSEVACDVVVRLRRNLNTARRRLRVVEERVAHQKPPGPSEFGSLVEQVKETRQRVDTTR</sequence>
<evidence type="ECO:0000313" key="3">
    <source>
        <dbReference type="Proteomes" id="UP000249725"/>
    </source>
</evidence>
<keyword evidence="3" id="KW-1185">Reference proteome</keyword>
<protein>
    <submittedName>
        <fullName evidence="2">Uncharacterized protein</fullName>
    </submittedName>
</protein>
<accession>A0A328ADJ1</accession>
<dbReference type="EMBL" id="QFYR01000002">
    <property type="protein sequence ID" value="RAK52729.1"/>
    <property type="molecule type" value="Genomic_DNA"/>
</dbReference>
<evidence type="ECO:0000313" key="2">
    <source>
        <dbReference type="EMBL" id="RAK52729.1"/>
    </source>
</evidence>
<feature type="region of interest" description="Disordered" evidence="1">
    <location>
        <begin position="57"/>
        <end position="88"/>
    </location>
</feature>
<dbReference type="Proteomes" id="UP000249725">
    <property type="component" value="Unassembled WGS sequence"/>
</dbReference>